<keyword evidence="1" id="KW-1133">Transmembrane helix</keyword>
<dbReference type="InterPro" id="IPR012171">
    <property type="entry name" value="Fatty_acid_desaturase"/>
</dbReference>
<evidence type="ECO:0000256" key="1">
    <source>
        <dbReference type="SAM" id="Phobius"/>
    </source>
</evidence>
<sequence>MDTPQPDLLDDYLVDASLASGGQSDGGAGAGRRDSLKAEHAIAASFWGGFQLRIVLTFLAFSVAWIGVIWLGSAGTIPLWLGLILNTVIASSFYMPMHEAVHKNIWGRLAQGRRAEELIGMACAVPLLMSFAAHRPSHMRHHAFTNDPDRDPDHFTDGPLRELPVKWVSLLLVNLFLPVVALVPPARRLLHPRLRRSMAAGGNRSEGLVQLRFWVITHVVLLAACLAGFGWPALLLWYVPARLQSFWLLFIFAWYPHHPASQVGRYIDTRVAVFPMSRLLIRGHDHHALHHLFPRVPHYRLPGLWREMAHDLVAKGVRAEGRALEAAGPVVW</sequence>
<keyword evidence="1" id="KW-0812">Transmembrane</keyword>
<feature type="transmembrane region" description="Helical" evidence="1">
    <location>
        <begin position="52"/>
        <end position="71"/>
    </location>
</feature>
<dbReference type="Pfam" id="PF00487">
    <property type="entry name" value="FA_desaturase"/>
    <property type="match status" value="1"/>
</dbReference>
<dbReference type="AlphaFoldDB" id="A0A6J7ERP1"/>
<dbReference type="PANTHER" id="PTHR19353:SF19">
    <property type="entry name" value="DELTA(5) FATTY ACID DESATURASE C-RELATED"/>
    <property type="match status" value="1"/>
</dbReference>
<dbReference type="InterPro" id="IPR005804">
    <property type="entry name" value="FA_desaturase_dom"/>
</dbReference>
<dbReference type="PANTHER" id="PTHR19353">
    <property type="entry name" value="FATTY ACID DESATURASE 2"/>
    <property type="match status" value="1"/>
</dbReference>
<accession>A0A6J7ERP1</accession>
<feature type="transmembrane region" description="Helical" evidence="1">
    <location>
        <begin position="167"/>
        <end position="190"/>
    </location>
</feature>
<name>A0A6J7ERP1_9ZZZZ</name>
<feature type="domain" description="Fatty acid desaturase" evidence="2">
    <location>
        <begin position="77"/>
        <end position="316"/>
    </location>
</feature>
<dbReference type="GO" id="GO:0016717">
    <property type="term" value="F:oxidoreductase activity, acting on paired donors, with oxidation of a pair of donors resulting in the reduction of molecular oxygen to two molecules of water"/>
    <property type="evidence" value="ECO:0007669"/>
    <property type="project" value="TreeGrafter"/>
</dbReference>
<dbReference type="GO" id="GO:0016020">
    <property type="term" value="C:membrane"/>
    <property type="evidence" value="ECO:0007669"/>
    <property type="project" value="TreeGrafter"/>
</dbReference>
<protein>
    <submittedName>
        <fullName evidence="3">Unannotated protein</fullName>
    </submittedName>
</protein>
<keyword evidence="1" id="KW-0472">Membrane</keyword>
<proteinExistence type="predicted"/>
<reference evidence="3" key="1">
    <citation type="submission" date="2020-05" db="EMBL/GenBank/DDBJ databases">
        <authorList>
            <person name="Chiriac C."/>
            <person name="Salcher M."/>
            <person name="Ghai R."/>
            <person name="Kavagutti S V."/>
        </authorList>
    </citation>
    <scope>NUCLEOTIDE SEQUENCE</scope>
</reference>
<feature type="transmembrane region" description="Helical" evidence="1">
    <location>
        <begin position="77"/>
        <end position="97"/>
    </location>
</feature>
<organism evidence="3">
    <name type="scientific">freshwater metagenome</name>
    <dbReference type="NCBI Taxonomy" id="449393"/>
    <lineage>
        <taxon>unclassified sequences</taxon>
        <taxon>metagenomes</taxon>
        <taxon>ecological metagenomes</taxon>
    </lineage>
</organism>
<dbReference type="EMBL" id="CAFBLP010000068">
    <property type="protein sequence ID" value="CAB4886262.1"/>
    <property type="molecule type" value="Genomic_DNA"/>
</dbReference>
<evidence type="ECO:0000313" key="3">
    <source>
        <dbReference type="EMBL" id="CAB4886262.1"/>
    </source>
</evidence>
<gene>
    <name evidence="3" type="ORF">UFOPK3376_02276</name>
</gene>
<dbReference type="GO" id="GO:0008610">
    <property type="term" value="P:lipid biosynthetic process"/>
    <property type="evidence" value="ECO:0007669"/>
    <property type="project" value="UniProtKB-ARBA"/>
</dbReference>
<evidence type="ECO:0000259" key="2">
    <source>
        <dbReference type="Pfam" id="PF00487"/>
    </source>
</evidence>